<dbReference type="RefSeq" id="WP_406791994.1">
    <property type="nucleotide sequence ID" value="NZ_JBJHZX010000012.1"/>
</dbReference>
<keyword evidence="1" id="KW-0472">Membrane</keyword>
<comment type="caution">
    <text evidence="3">The sequence shown here is derived from an EMBL/GenBank/DDBJ whole genome shotgun (WGS) entry which is preliminary data.</text>
</comment>
<dbReference type="InterPro" id="IPR003675">
    <property type="entry name" value="Rce1/LyrA-like_dom"/>
</dbReference>
<keyword evidence="1" id="KW-1133">Transmembrane helix</keyword>
<dbReference type="Pfam" id="PF02517">
    <property type="entry name" value="Rce1-like"/>
    <property type="match status" value="1"/>
</dbReference>
<evidence type="ECO:0000313" key="4">
    <source>
        <dbReference type="Proteomes" id="UP001623660"/>
    </source>
</evidence>
<keyword evidence="1" id="KW-0812">Transmembrane</keyword>
<evidence type="ECO:0000259" key="2">
    <source>
        <dbReference type="Pfam" id="PF02517"/>
    </source>
</evidence>
<evidence type="ECO:0000313" key="3">
    <source>
        <dbReference type="EMBL" id="MFL0195877.1"/>
    </source>
</evidence>
<keyword evidence="4" id="KW-1185">Reference proteome</keyword>
<gene>
    <name evidence="3" type="ORF">ACJDU8_09920</name>
</gene>
<accession>A0ABW8SIM0</accession>
<reference evidence="3 4" key="1">
    <citation type="submission" date="2024-11" db="EMBL/GenBank/DDBJ databases">
        <authorList>
            <person name="Heng Y.C."/>
            <person name="Lim A.C.H."/>
            <person name="Lee J.K.Y."/>
            <person name="Kittelmann S."/>
        </authorList>
    </citation>
    <scope>NUCLEOTIDE SEQUENCE [LARGE SCALE GENOMIC DNA]</scope>
    <source>
        <strain evidence="3 4">WILCCON 0269</strain>
    </source>
</reference>
<dbReference type="Proteomes" id="UP001623660">
    <property type="component" value="Unassembled WGS sequence"/>
</dbReference>
<organism evidence="3 4">
    <name type="scientific">Candidatus Clostridium eludens</name>
    <dbReference type="NCBI Taxonomy" id="3381663"/>
    <lineage>
        <taxon>Bacteria</taxon>
        <taxon>Bacillati</taxon>
        <taxon>Bacillota</taxon>
        <taxon>Clostridia</taxon>
        <taxon>Eubacteriales</taxon>
        <taxon>Clostridiaceae</taxon>
        <taxon>Clostridium</taxon>
    </lineage>
</organism>
<evidence type="ECO:0000256" key="1">
    <source>
        <dbReference type="SAM" id="Phobius"/>
    </source>
</evidence>
<proteinExistence type="predicted"/>
<dbReference type="EMBL" id="JBJHZX010000012">
    <property type="protein sequence ID" value="MFL0195877.1"/>
    <property type="molecule type" value="Genomic_DNA"/>
</dbReference>
<name>A0ABW8SIM0_9CLOT</name>
<feature type="transmembrane region" description="Helical" evidence="1">
    <location>
        <begin position="6"/>
        <end position="27"/>
    </location>
</feature>
<sequence>MGSFHLNVIISLILSTIATPIFEELIFRGYVWNEFKHYYKNEFIIYVIST</sequence>
<protein>
    <submittedName>
        <fullName evidence="3">Type II CAAX prenyl endopeptidase Rce1 family protein</fullName>
    </submittedName>
</protein>
<feature type="domain" description="CAAX prenyl protease 2/Lysostaphin resistance protein A-like" evidence="2">
    <location>
        <begin position="7"/>
        <end position="49"/>
    </location>
</feature>